<dbReference type="Proteomes" id="UP000001554">
    <property type="component" value="Chromosome 5"/>
</dbReference>
<evidence type="ECO:0000313" key="5">
    <source>
        <dbReference type="Proteomes" id="UP000001554"/>
    </source>
</evidence>
<dbReference type="Gene3D" id="3.40.630.10">
    <property type="entry name" value="Zn peptidases"/>
    <property type="match status" value="1"/>
</dbReference>
<accession>A0A9J7MT65</accession>
<dbReference type="Pfam" id="PF04389">
    <property type="entry name" value="Peptidase_M28"/>
    <property type="match status" value="1"/>
</dbReference>
<feature type="domain" description="Peptidase M28" evidence="4">
    <location>
        <begin position="131"/>
        <end position="224"/>
    </location>
</feature>
<gene>
    <name evidence="6" type="primary">LOC118416789</name>
</gene>
<dbReference type="InterPro" id="IPR045175">
    <property type="entry name" value="M28_fam"/>
</dbReference>
<evidence type="ECO:0000256" key="3">
    <source>
        <dbReference type="SAM" id="Phobius"/>
    </source>
</evidence>
<keyword evidence="3" id="KW-0472">Membrane</keyword>
<protein>
    <submittedName>
        <fullName evidence="6">Uncharacterized protein LOC118416789</fullName>
    </submittedName>
</protein>
<evidence type="ECO:0000259" key="4">
    <source>
        <dbReference type="Pfam" id="PF04389"/>
    </source>
</evidence>
<dbReference type="InterPro" id="IPR007484">
    <property type="entry name" value="Peptidase_M28"/>
</dbReference>
<dbReference type="GO" id="GO:0008235">
    <property type="term" value="F:metalloexopeptidase activity"/>
    <property type="evidence" value="ECO:0007669"/>
    <property type="project" value="InterPro"/>
</dbReference>
<organism evidence="5 6">
    <name type="scientific">Branchiostoma floridae</name>
    <name type="common">Florida lancelet</name>
    <name type="synonym">Amphioxus</name>
    <dbReference type="NCBI Taxonomy" id="7739"/>
    <lineage>
        <taxon>Eukaryota</taxon>
        <taxon>Metazoa</taxon>
        <taxon>Chordata</taxon>
        <taxon>Cephalochordata</taxon>
        <taxon>Leptocardii</taxon>
        <taxon>Amphioxiformes</taxon>
        <taxon>Branchiostomatidae</taxon>
        <taxon>Branchiostoma</taxon>
    </lineage>
</organism>
<dbReference type="GO" id="GO:0006508">
    <property type="term" value="P:proteolysis"/>
    <property type="evidence" value="ECO:0000318"/>
    <property type="project" value="GO_Central"/>
</dbReference>
<keyword evidence="5" id="KW-1185">Reference proteome</keyword>
<dbReference type="PANTHER" id="PTHR12147:SF26">
    <property type="entry name" value="PEPTIDASE M28 DOMAIN-CONTAINING PROTEIN"/>
    <property type="match status" value="1"/>
</dbReference>
<dbReference type="PANTHER" id="PTHR12147">
    <property type="entry name" value="METALLOPEPTIDASE M28 FAMILY MEMBER"/>
    <property type="match status" value="1"/>
</dbReference>
<reference evidence="5" key="1">
    <citation type="journal article" date="2020" name="Nat. Ecol. Evol.">
        <title>Deeply conserved synteny resolves early events in vertebrate evolution.</title>
        <authorList>
            <person name="Simakov O."/>
            <person name="Marletaz F."/>
            <person name="Yue J.X."/>
            <person name="O'Connell B."/>
            <person name="Jenkins J."/>
            <person name="Brandt A."/>
            <person name="Calef R."/>
            <person name="Tung C.H."/>
            <person name="Huang T.K."/>
            <person name="Schmutz J."/>
            <person name="Satoh N."/>
            <person name="Yu J.K."/>
            <person name="Putnam N.H."/>
            <person name="Green R.E."/>
            <person name="Rokhsar D.S."/>
        </authorList>
    </citation>
    <scope>NUCLEOTIDE SEQUENCE [LARGE SCALE GENOMIC DNA]</scope>
    <source>
        <strain evidence="5">S238N-H82</strain>
    </source>
</reference>
<keyword evidence="3" id="KW-0812">Transmembrane</keyword>
<name>A0A9J7MT65_BRAFL</name>
<evidence type="ECO:0000256" key="1">
    <source>
        <dbReference type="ARBA" id="ARBA00001947"/>
    </source>
</evidence>
<dbReference type="RefSeq" id="XP_035677929.1">
    <property type="nucleotide sequence ID" value="XM_035822036.1"/>
</dbReference>
<comment type="cofactor">
    <cofactor evidence="1">
        <name>Zn(2+)</name>
        <dbReference type="ChEBI" id="CHEBI:29105"/>
    </cofactor>
</comment>
<dbReference type="AlphaFoldDB" id="A0A9J7MT65"/>
<dbReference type="KEGG" id="bfo:118416789"/>
<evidence type="ECO:0000256" key="2">
    <source>
        <dbReference type="ARBA" id="ARBA00005634"/>
    </source>
</evidence>
<feature type="transmembrane region" description="Helical" evidence="3">
    <location>
        <begin position="562"/>
        <end position="584"/>
    </location>
</feature>
<dbReference type="OrthoDB" id="2214at2759"/>
<reference evidence="6" key="2">
    <citation type="submission" date="2025-08" db="UniProtKB">
        <authorList>
            <consortium name="RefSeq"/>
        </authorList>
    </citation>
    <scope>IDENTIFICATION</scope>
    <source>
        <strain evidence="6">S238N-H82</strain>
        <tissue evidence="6">Testes</tissue>
    </source>
</reference>
<sequence length="604" mass="67541">MRLHRKRASRRFRLSSLFSSRQAERSETTESGIKTRQKKNKSKMRLWIASLLLAYSWFVAKSTGSGITYESSADSLRHLLDNHFSSDRHHVTNPEGKEDAVIFITEQFKKYDLQVFSQMFDTDTKGVKGRNIIGTWPGLKTGTADDRPVMVAAHYDTARGSPGVSADGSGMAALLEAVRIITARSCMQENSVIFAAFDFEVHEQASLEHAACHGVGCGSANYLKELLIPYIKSLGISSSDFQGAFVLDSVMNFNSTEDSQRIPDEERFKEAPGFQEAYTRIKADGNKGDFIALVGRNFDSSLYQTFISAWESLPDIRFKNQLLHMPDKDLPAQTDPYWDVYTMMTRGDHYSFWTTDSDLKAIHITDTVQERGYMHECYNKPCDNTDHLTADNMAFLKKVTDATITAVMQMATYPDKCLDPDTESPDLLKSGIVLDGKSWRMTAAGEEETFSFAVIINKVKPNGAVEAVMENSEIQVPLDVVGRYNAENKRLVLRLAEPSHTTKATAMVDPALLQRWTVNGEVVGFPGGLVYYGSVNGMQVKEEFNIAYSEDPTVGLRQSNTALAVIFVITLVVLIAIGVYLCYVKRNYRPFTQMTEKTSINVVT</sequence>
<evidence type="ECO:0000313" key="6">
    <source>
        <dbReference type="RefSeq" id="XP_035677929.1"/>
    </source>
</evidence>
<dbReference type="OMA" id="FNIAYSE"/>
<keyword evidence="3" id="KW-1133">Transmembrane helix</keyword>
<dbReference type="SUPFAM" id="SSF53187">
    <property type="entry name" value="Zn-dependent exopeptidases"/>
    <property type="match status" value="1"/>
</dbReference>
<comment type="similarity">
    <text evidence="2">Belongs to the peptidase M28 family. M28B subfamily.</text>
</comment>
<proteinExistence type="inferred from homology"/>
<dbReference type="GeneID" id="118416789"/>
<feature type="transmembrane region" description="Helical" evidence="3">
    <location>
        <begin position="44"/>
        <end position="60"/>
    </location>
</feature>